<dbReference type="EMBL" id="UOGC01000074">
    <property type="protein sequence ID" value="VAX18637.1"/>
    <property type="molecule type" value="Genomic_DNA"/>
</dbReference>
<dbReference type="PROSITE" id="PS51930">
    <property type="entry name" value="BMC_2"/>
    <property type="match status" value="2"/>
</dbReference>
<dbReference type="PIRSF" id="PIRSF034834">
    <property type="entry name" value="PduT"/>
    <property type="match status" value="1"/>
</dbReference>
<dbReference type="GO" id="GO:0031469">
    <property type="term" value="C:bacterial microcompartment"/>
    <property type="evidence" value="ECO:0007669"/>
    <property type="project" value="InterPro"/>
</dbReference>
<dbReference type="InterPro" id="IPR050575">
    <property type="entry name" value="BMC_shell"/>
</dbReference>
<dbReference type="AlphaFoldDB" id="A0A3B1CPI3"/>
<name>A0A3B1CPI3_9ZZZZ</name>
<sequence>MNEINEPAVALIELRSIARGIKTADEMVKKAPIRLMEARTVCPGKYIIVVTGEVGSVEEAYKAGIETGKEMVVDDLFLPNAHEQLIPAMEACVEVDKIVSLGILETFSVASVIRSADSAAKTADITLIELRMANGLGGKSFFTMTGELNEVEAAMEAGVSLIEEEGALLCNEIIPNPHNDINLKLL</sequence>
<dbReference type="InterPro" id="IPR044872">
    <property type="entry name" value="CcmK/CsoS1_BMC"/>
</dbReference>
<dbReference type="PANTHER" id="PTHR33941:SF11">
    <property type="entry name" value="BACTERIAL MICROCOMPARTMENT SHELL PROTEIN PDUJ"/>
    <property type="match status" value="1"/>
</dbReference>
<evidence type="ECO:0000259" key="1">
    <source>
        <dbReference type="PROSITE" id="PS51930"/>
    </source>
</evidence>
<dbReference type="CDD" id="cd07054">
    <property type="entry name" value="BMC_PduT_repeat2"/>
    <property type="match status" value="1"/>
</dbReference>
<dbReference type="Pfam" id="PF00936">
    <property type="entry name" value="BMC"/>
    <property type="match status" value="2"/>
</dbReference>
<feature type="domain" description="BMC" evidence="1">
    <location>
        <begin position="8"/>
        <end position="90"/>
    </location>
</feature>
<dbReference type="Gene3D" id="3.30.70.1710">
    <property type="match status" value="2"/>
</dbReference>
<dbReference type="PANTHER" id="PTHR33941">
    <property type="entry name" value="PROPANEDIOL UTILIZATION PROTEIN PDUA"/>
    <property type="match status" value="1"/>
</dbReference>
<organism evidence="2">
    <name type="scientific">hydrothermal vent metagenome</name>
    <dbReference type="NCBI Taxonomy" id="652676"/>
    <lineage>
        <taxon>unclassified sequences</taxon>
        <taxon>metagenomes</taxon>
        <taxon>ecological metagenomes</taxon>
    </lineage>
</organism>
<dbReference type="InterPro" id="IPR000249">
    <property type="entry name" value="BMC_dom"/>
</dbReference>
<dbReference type="InterPro" id="IPR037233">
    <property type="entry name" value="CcmK-like_sf"/>
</dbReference>
<proteinExistence type="predicted"/>
<feature type="domain" description="BMC" evidence="1">
    <location>
        <begin position="100"/>
        <end position="186"/>
    </location>
</feature>
<dbReference type="SMART" id="SM00877">
    <property type="entry name" value="BMC"/>
    <property type="match status" value="2"/>
</dbReference>
<protein>
    <submittedName>
        <fullName evidence="2">Propanediol utilization polyhedral body protein PduT</fullName>
    </submittedName>
</protein>
<dbReference type="SUPFAM" id="SSF143414">
    <property type="entry name" value="CcmK-like"/>
    <property type="match status" value="2"/>
</dbReference>
<dbReference type="InterPro" id="IPR011238">
    <property type="entry name" value="Micro_shell_prot_PduT"/>
</dbReference>
<reference evidence="2" key="1">
    <citation type="submission" date="2018-06" db="EMBL/GenBank/DDBJ databases">
        <authorList>
            <person name="Zhirakovskaya E."/>
        </authorList>
    </citation>
    <scope>NUCLEOTIDE SEQUENCE</scope>
</reference>
<dbReference type="CDD" id="cd07053">
    <property type="entry name" value="BMC_PduT_repeat1"/>
    <property type="match status" value="1"/>
</dbReference>
<evidence type="ECO:0000313" key="2">
    <source>
        <dbReference type="EMBL" id="VAX18637.1"/>
    </source>
</evidence>
<accession>A0A3B1CPI3</accession>
<gene>
    <name evidence="2" type="ORF">MNBD_NITROSPINAE01-498</name>
</gene>